<dbReference type="OrthoDB" id="2752996at2759"/>
<evidence type="ECO:0000313" key="2">
    <source>
        <dbReference type="Proteomes" id="UP000077266"/>
    </source>
</evidence>
<name>A0A166B3M4_EXIGL</name>
<sequence length="390" mass="44079">MAILQAARTVDKGRPLHIVTNNKRAAKRLTTDRKKHEDLGWSDTPETADIFRLAVAELRSRSARTTITYISKNRRGWQELRDTTTTARATARATRAARDQSALEDKTATSFDAPGAKLAAMSQRTAHRIIKAIDTASTPDRKATSTEVKKAQIAIERATGKTPAETQIWASLRTKDLSPSLRNFAWKGLHGAHKVGEYFNNMPSPWKELATCPRCDTVESMEHILFECSDPARALIWDLALDALEKKLGERPEPEIGTVWGATAASFQAENKEEGRGKARAFRILISESAFLIWKIRCERRIQHEDDENWVISNEEATSRWKATINGRIAIDRRLTNKTRHKRGALGTKTVLNTWRDMLDNEEGLQEDWLRHPGVLVGIGTRQRRQREEG</sequence>
<accession>A0A166B3M4</accession>
<dbReference type="Proteomes" id="UP000077266">
    <property type="component" value="Unassembled WGS sequence"/>
</dbReference>
<proteinExistence type="predicted"/>
<organism evidence="1 2">
    <name type="scientific">Exidia glandulosa HHB12029</name>
    <dbReference type="NCBI Taxonomy" id="1314781"/>
    <lineage>
        <taxon>Eukaryota</taxon>
        <taxon>Fungi</taxon>
        <taxon>Dikarya</taxon>
        <taxon>Basidiomycota</taxon>
        <taxon>Agaricomycotina</taxon>
        <taxon>Agaricomycetes</taxon>
        <taxon>Auriculariales</taxon>
        <taxon>Exidiaceae</taxon>
        <taxon>Exidia</taxon>
    </lineage>
</organism>
<gene>
    <name evidence="1" type="ORF">EXIGLDRAFT_607837</name>
</gene>
<reference evidence="1 2" key="1">
    <citation type="journal article" date="2016" name="Mol. Biol. Evol.">
        <title>Comparative Genomics of Early-Diverging Mushroom-Forming Fungi Provides Insights into the Origins of Lignocellulose Decay Capabilities.</title>
        <authorList>
            <person name="Nagy L.G."/>
            <person name="Riley R."/>
            <person name="Tritt A."/>
            <person name="Adam C."/>
            <person name="Daum C."/>
            <person name="Floudas D."/>
            <person name="Sun H."/>
            <person name="Yadav J.S."/>
            <person name="Pangilinan J."/>
            <person name="Larsson K.H."/>
            <person name="Matsuura K."/>
            <person name="Barry K."/>
            <person name="Labutti K."/>
            <person name="Kuo R."/>
            <person name="Ohm R.A."/>
            <person name="Bhattacharya S.S."/>
            <person name="Shirouzu T."/>
            <person name="Yoshinaga Y."/>
            <person name="Martin F.M."/>
            <person name="Grigoriev I.V."/>
            <person name="Hibbett D.S."/>
        </authorList>
    </citation>
    <scope>NUCLEOTIDE SEQUENCE [LARGE SCALE GENOMIC DNA]</scope>
    <source>
        <strain evidence="1 2">HHB12029</strain>
    </source>
</reference>
<keyword evidence="2" id="KW-1185">Reference proteome</keyword>
<dbReference type="InParanoid" id="A0A166B3M4"/>
<dbReference type="AlphaFoldDB" id="A0A166B3M4"/>
<evidence type="ECO:0000313" key="1">
    <source>
        <dbReference type="EMBL" id="KZV97619.1"/>
    </source>
</evidence>
<protein>
    <submittedName>
        <fullName evidence="1">Uncharacterized protein</fullName>
    </submittedName>
</protein>
<dbReference type="EMBL" id="KV425928">
    <property type="protein sequence ID" value="KZV97619.1"/>
    <property type="molecule type" value="Genomic_DNA"/>
</dbReference>